<dbReference type="InterPro" id="IPR050187">
    <property type="entry name" value="Lipid_Phosphate_FormReg"/>
</dbReference>
<dbReference type="Proteomes" id="UP000321192">
    <property type="component" value="Unassembled WGS sequence"/>
</dbReference>
<keyword evidence="3" id="KW-0808">Transferase</keyword>
<dbReference type="PANTHER" id="PTHR12358">
    <property type="entry name" value="SPHINGOSINE KINASE"/>
    <property type="match status" value="1"/>
</dbReference>
<dbReference type="AlphaFoldDB" id="A0A5C7SEZ7"/>
<dbReference type="InterPro" id="IPR017438">
    <property type="entry name" value="ATP-NAD_kinase_N"/>
</dbReference>
<dbReference type="PROSITE" id="PS50146">
    <property type="entry name" value="DAGK"/>
    <property type="match status" value="1"/>
</dbReference>
<accession>A0A5C7SEZ7</accession>
<gene>
    <name evidence="3" type="ORF">E6Q80_17090</name>
</gene>
<dbReference type="PANTHER" id="PTHR12358:SF54">
    <property type="entry name" value="SPHINGOSINE KINASE RELATED PROTEIN"/>
    <property type="match status" value="1"/>
</dbReference>
<proteinExistence type="predicted"/>
<evidence type="ECO:0000313" key="3">
    <source>
        <dbReference type="EMBL" id="TXH81535.1"/>
    </source>
</evidence>
<dbReference type="InterPro" id="IPR016064">
    <property type="entry name" value="NAD/diacylglycerol_kinase_sf"/>
</dbReference>
<feature type="region of interest" description="Disordered" evidence="1">
    <location>
        <begin position="1"/>
        <end position="42"/>
    </location>
</feature>
<dbReference type="EMBL" id="SSFD01000274">
    <property type="protein sequence ID" value="TXH81535.1"/>
    <property type="molecule type" value="Genomic_DNA"/>
</dbReference>
<protein>
    <submittedName>
        <fullName evidence="3">Diacylglycerol kinase</fullName>
    </submittedName>
</protein>
<dbReference type="RefSeq" id="WP_276660615.1">
    <property type="nucleotide sequence ID" value="NZ_SSFD01000274.1"/>
</dbReference>
<dbReference type="Gene3D" id="2.60.200.40">
    <property type="match status" value="1"/>
</dbReference>
<dbReference type="Pfam" id="PF00781">
    <property type="entry name" value="DAGK_cat"/>
    <property type="match status" value="1"/>
</dbReference>
<dbReference type="SUPFAM" id="SSF111331">
    <property type="entry name" value="NAD kinase/diacylglycerol kinase-like"/>
    <property type="match status" value="1"/>
</dbReference>
<evidence type="ECO:0000259" key="2">
    <source>
        <dbReference type="PROSITE" id="PS50146"/>
    </source>
</evidence>
<name>A0A5C7SEZ7_THASP</name>
<evidence type="ECO:0000256" key="1">
    <source>
        <dbReference type="SAM" id="MobiDB-lite"/>
    </source>
</evidence>
<organism evidence="3 4">
    <name type="scientific">Thauera aminoaromatica</name>
    <dbReference type="NCBI Taxonomy" id="164330"/>
    <lineage>
        <taxon>Bacteria</taxon>
        <taxon>Pseudomonadati</taxon>
        <taxon>Pseudomonadota</taxon>
        <taxon>Betaproteobacteria</taxon>
        <taxon>Rhodocyclales</taxon>
        <taxon>Zoogloeaceae</taxon>
        <taxon>Thauera</taxon>
    </lineage>
</organism>
<dbReference type="InterPro" id="IPR001206">
    <property type="entry name" value="Diacylglycerol_kinase_cat_dom"/>
</dbReference>
<dbReference type="Gene3D" id="3.40.50.10330">
    <property type="entry name" value="Probable inorganic polyphosphate/atp-NAD kinase, domain 1"/>
    <property type="match status" value="1"/>
</dbReference>
<reference evidence="3 4" key="1">
    <citation type="submission" date="2018-09" db="EMBL/GenBank/DDBJ databases">
        <title>Metagenome Assembled Genomes from an Advanced Water Purification Facility.</title>
        <authorList>
            <person name="Stamps B.W."/>
            <person name="Spear J.R."/>
        </authorList>
    </citation>
    <scope>NUCLEOTIDE SEQUENCE [LARGE SCALE GENOMIC DNA]</scope>
    <source>
        <strain evidence="3">Bin_27_1</strain>
    </source>
</reference>
<sequence>MTEPSRPVVEDPVCQGRPPAPVSRHEEFGAAPPMPGPAPSLASPPPWVVVLNGAAGRRQGEALAGVIRDAVSAAGCQVSVRQVARACELEATAAAAAAHAGALRGLLVAVGGDGTLNTVARAAMGAGVAFSAIPQGTFNYFGRCHGFPVDPAEAVAAVLGGRLRPVQVGSLNGRVFLVNASFGLYPRLLEDREAFKQQWGRSRLTAWGAALLTLLGQHRQHPIRLQAGAPDGTGVERSLTSSTVFVANNRLQLEQLGVPEAAELEAGRLVGLVLRPLGRGALLGLALKGALGRLGEADAVERLVFRRLQIEPGRRWWPVRDVAVAIDGESTRMRPPLVFSVAERPLWLLAPRGAT</sequence>
<dbReference type="GO" id="GO:0016301">
    <property type="term" value="F:kinase activity"/>
    <property type="evidence" value="ECO:0007669"/>
    <property type="project" value="UniProtKB-KW"/>
</dbReference>
<feature type="compositionally biased region" description="Pro residues" evidence="1">
    <location>
        <begin position="32"/>
        <end position="42"/>
    </location>
</feature>
<comment type="caution">
    <text evidence="3">The sequence shown here is derived from an EMBL/GenBank/DDBJ whole genome shotgun (WGS) entry which is preliminary data.</text>
</comment>
<keyword evidence="3" id="KW-0418">Kinase</keyword>
<evidence type="ECO:0000313" key="4">
    <source>
        <dbReference type="Proteomes" id="UP000321192"/>
    </source>
</evidence>
<feature type="domain" description="DAGKc" evidence="2">
    <location>
        <begin position="42"/>
        <end position="175"/>
    </location>
</feature>